<evidence type="ECO:0000313" key="4">
    <source>
        <dbReference type="Proteomes" id="UP000799776"/>
    </source>
</evidence>
<dbReference type="Proteomes" id="UP000799776">
    <property type="component" value="Unassembled WGS sequence"/>
</dbReference>
<feature type="region of interest" description="Disordered" evidence="1">
    <location>
        <begin position="154"/>
        <end position="191"/>
    </location>
</feature>
<name>A0A9P4I1N1_9PEZI</name>
<proteinExistence type="predicted"/>
<accession>A0A9P4I1N1</accession>
<organism evidence="3 4">
    <name type="scientific">Saccharata proteae CBS 121410</name>
    <dbReference type="NCBI Taxonomy" id="1314787"/>
    <lineage>
        <taxon>Eukaryota</taxon>
        <taxon>Fungi</taxon>
        <taxon>Dikarya</taxon>
        <taxon>Ascomycota</taxon>
        <taxon>Pezizomycotina</taxon>
        <taxon>Dothideomycetes</taxon>
        <taxon>Dothideomycetes incertae sedis</taxon>
        <taxon>Botryosphaeriales</taxon>
        <taxon>Saccharataceae</taxon>
        <taxon>Saccharata</taxon>
    </lineage>
</organism>
<dbReference type="EMBL" id="ML978711">
    <property type="protein sequence ID" value="KAF2091848.1"/>
    <property type="molecule type" value="Genomic_DNA"/>
</dbReference>
<sequence length="191" mass="21068">MNAIRRCAHTCRIIGRATSHLISGIKDSIVNIQWKEIPKGVWDWYMVQSWWQLLRLAGYCLLLYSPMLVMAPALYSASTGGNGNHAGIMSIFARAMMDPLQTTILFAVLRAAVAGGFGLAAVAWGIRAAAMLRLVTPIVWHQVRTRFLEDNAAAAGRRKGEKNRAIQTVSENGRKTPSHRKPEAGREGDLI</sequence>
<keyword evidence="4" id="KW-1185">Reference proteome</keyword>
<keyword evidence="2" id="KW-0472">Membrane</keyword>
<evidence type="ECO:0000256" key="1">
    <source>
        <dbReference type="SAM" id="MobiDB-lite"/>
    </source>
</evidence>
<reference evidence="3" key="1">
    <citation type="journal article" date="2020" name="Stud. Mycol.">
        <title>101 Dothideomycetes genomes: a test case for predicting lifestyles and emergence of pathogens.</title>
        <authorList>
            <person name="Haridas S."/>
            <person name="Albert R."/>
            <person name="Binder M."/>
            <person name="Bloem J."/>
            <person name="Labutti K."/>
            <person name="Salamov A."/>
            <person name="Andreopoulos B."/>
            <person name="Baker S."/>
            <person name="Barry K."/>
            <person name="Bills G."/>
            <person name="Bluhm B."/>
            <person name="Cannon C."/>
            <person name="Castanera R."/>
            <person name="Culley D."/>
            <person name="Daum C."/>
            <person name="Ezra D."/>
            <person name="Gonzalez J."/>
            <person name="Henrissat B."/>
            <person name="Kuo A."/>
            <person name="Liang C."/>
            <person name="Lipzen A."/>
            <person name="Lutzoni F."/>
            <person name="Magnuson J."/>
            <person name="Mondo S."/>
            <person name="Nolan M."/>
            <person name="Ohm R."/>
            <person name="Pangilinan J."/>
            <person name="Park H.-J."/>
            <person name="Ramirez L."/>
            <person name="Alfaro M."/>
            <person name="Sun H."/>
            <person name="Tritt A."/>
            <person name="Yoshinaga Y."/>
            <person name="Zwiers L.-H."/>
            <person name="Turgeon B."/>
            <person name="Goodwin S."/>
            <person name="Spatafora J."/>
            <person name="Crous P."/>
            <person name="Grigoriev I."/>
        </authorList>
    </citation>
    <scope>NUCLEOTIDE SEQUENCE</scope>
    <source>
        <strain evidence="3">CBS 121410</strain>
    </source>
</reference>
<feature type="transmembrane region" description="Helical" evidence="2">
    <location>
        <begin position="56"/>
        <end position="75"/>
    </location>
</feature>
<protein>
    <submittedName>
        <fullName evidence="3">Uncharacterized protein</fullName>
    </submittedName>
</protein>
<feature type="transmembrane region" description="Helical" evidence="2">
    <location>
        <begin position="104"/>
        <end position="126"/>
    </location>
</feature>
<evidence type="ECO:0000256" key="2">
    <source>
        <dbReference type="SAM" id="Phobius"/>
    </source>
</evidence>
<evidence type="ECO:0000313" key="3">
    <source>
        <dbReference type="EMBL" id="KAF2091848.1"/>
    </source>
</evidence>
<keyword evidence="2" id="KW-0812">Transmembrane</keyword>
<gene>
    <name evidence="3" type="ORF">K490DRAFT_61285</name>
</gene>
<keyword evidence="2" id="KW-1133">Transmembrane helix</keyword>
<dbReference type="AlphaFoldDB" id="A0A9P4I1N1"/>
<feature type="compositionally biased region" description="Basic and acidic residues" evidence="1">
    <location>
        <begin position="180"/>
        <end position="191"/>
    </location>
</feature>
<comment type="caution">
    <text evidence="3">The sequence shown here is derived from an EMBL/GenBank/DDBJ whole genome shotgun (WGS) entry which is preliminary data.</text>
</comment>